<evidence type="ECO:0000313" key="1">
    <source>
        <dbReference type="EMBL" id="JAH44679.1"/>
    </source>
</evidence>
<proteinExistence type="predicted"/>
<dbReference type="AlphaFoldDB" id="A0A0E9STH8"/>
<reference evidence="1" key="2">
    <citation type="journal article" date="2015" name="Fish Shellfish Immunol.">
        <title>Early steps in the European eel (Anguilla anguilla)-Vibrio vulnificus interaction in the gills: Role of the RtxA13 toxin.</title>
        <authorList>
            <person name="Callol A."/>
            <person name="Pajuelo D."/>
            <person name="Ebbesson L."/>
            <person name="Teles M."/>
            <person name="MacKenzie S."/>
            <person name="Amaro C."/>
        </authorList>
    </citation>
    <scope>NUCLEOTIDE SEQUENCE</scope>
</reference>
<name>A0A0E9STH8_ANGAN</name>
<protein>
    <submittedName>
        <fullName evidence="1">Uncharacterized protein</fullName>
    </submittedName>
</protein>
<organism evidence="1">
    <name type="scientific">Anguilla anguilla</name>
    <name type="common">European freshwater eel</name>
    <name type="synonym">Muraena anguilla</name>
    <dbReference type="NCBI Taxonomy" id="7936"/>
    <lineage>
        <taxon>Eukaryota</taxon>
        <taxon>Metazoa</taxon>
        <taxon>Chordata</taxon>
        <taxon>Craniata</taxon>
        <taxon>Vertebrata</taxon>
        <taxon>Euteleostomi</taxon>
        <taxon>Actinopterygii</taxon>
        <taxon>Neopterygii</taxon>
        <taxon>Teleostei</taxon>
        <taxon>Anguilliformes</taxon>
        <taxon>Anguillidae</taxon>
        <taxon>Anguilla</taxon>
    </lineage>
</organism>
<dbReference type="EMBL" id="GBXM01063898">
    <property type="protein sequence ID" value="JAH44679.1"/>
    <property type="molecule type" value="Transcribed_RNA"/>
</dbReference>
<reference evidence="1" key="1">
    <citation type="submission" date="2014-11" db="EMBL/GenBank/DDBJ databases">
        <authorList>
            <person name="Amaro Gonzalez C."/>
        </authorList>
    </citation>
    <scope>NUCLEOTIDE SEQUENCE</scope>
</reference>
<sequence length="16" mass="1834">MTAFYLWRGSTAGFLI</sequence>
<accession>A0A0E9STH8</accession>